<sequence>MKIIIIGAGISGLSNALLLKKHLSPILAATSSPLTIHIYESHAPRAANAPLDSNDITLADLSSSTALVGGGLGVGPNGMRALRFISESLYERVKAQGWVVKRFVFKSAYGWRLSSVSCADREGKDAKDAEYTVSSSRHGIWAALRDEVDDGASVTYRKVVEVKPGEEGGRGPRVVFEDGEEEEADLVIGADGIRSVVRKAIAKARGEEEGDAAKRWSPNYVGLIGVGGFLDQPPSEDTARDESMTFVFGPQGFFGYGAAAKDKLMWWSTCESPDEPDRSVVHMDDLEAKTRHVHQKWTDPVVQEILGQVKIDTVYPTWTIDELPTWGENGLIIVGDAAHALQPTSGQGSSQALEDAKCLSLLLAHYIEEAVKKGQTDFGDAIHKSSKALYEIRNPVTTQIATHANRMAMKKKQMSKFEEYMLYFMIWCMGKLEFIGKSLIARLYFGALRSADRLLTGINFLSHAQKQLWMWDGEKEVNEYIKRERVKTAEAS</sequence>
<reference evidence="7" key="1">
    <citation type="journal article" date="2020" name="Stud. Mycol.">
        <title>101 Dothideomycetes genomes: a test case for predicting lifestyles and emergence of pathogens.</title>
        <authorList>
            <person name="Haridas S."/>
            <person name="Albert R."/>
            <person name="Binder M."/>
            <person name="Bloem J."/>
            <person name="Labutti K."/>
            <person name="Salamov A."/>
            <person name="Andreopoulos B."/>
            <person name="Baker S."/>
            <person name="Barry K."/>
            <person name="Bills G."/>
            <person name="Bluhm B."/>
            <person name="Cannon C."/>
            <person name="Castanera R."/>
            <person name="Culley D."/>
            <person name="Daum C."/>
            <person name="Ezra D."/>
            <person name="Gonzalez J."/>
            <person name="Henrissat B."/>
            <person name="Kuo A."/>
            <person name="Liang C."/>
            <person name="Lipzen A."/>
            <person name="Lutzoni F."/>
            <person name="Magnuson J."/>
            <person name="Mondo S."/>
            <person name="Nolan M."/>
            <person name="Ohm R."/>
            <person name="Pangilinan J."/>
            <person name="Park H.-J."/>
            <person name="Ramirez L."/>
            <person name="Alfaro M."/>
            <person name="Sun H."/>
            <person name="Tritt A."/>
            <person name="Yoshinaga Y."/>
            <person name="Zwiers L.-H."/>
            <person name="Turgeon B."/>
            <person name="Goodwin S."/>
            <person name="Spatafora J."/>
            <person name="Crous P."/>
            <person name="Grigoriev I."/>
        </authorList>
    </citation>
    <scope>NUCLEOTIDE SEQUENCE</scope>
    <source>
        <strain evidence="7">CBS 133067</strain>
    </source>
</reference>
<evidence type="ECO:0000256" key="5">
    <source>
        <dbReference type="ARBA" id="ARBA00023033"/>
    </source>
</evidence>
<evidence type="ECO:0000256" key="4">
    <source>
        <dbReference type="ARBA" id="ARBA00023002"/>
    </source>
</evidence>
<dbReference type="SUPFAM" id="SSF51905">
    <property type="entry name" value="FAD/NAD(P)-binding domain"/>
    <property type="match status" value="1"/>
</dbReference>
<accession>A0A9P4I5I5</accession>
<dbReference type="EMBL" id="ML978131">
    <property type="protein sequence ID" value="KAF2095375.1"/>
    <property type="molecule type" value="Genomic_DNA"/>
</dbReference>
<name>A0A9P4I5I5_9PEZI</name>
<keyword evidence="5" id="KW-0503">Monooxygenase</keyword>
<feature type="domain" description="FAD-binding" evidence="6">
    <location>
        <begin position="154"/>
        <end position="371"/>
    </location>
</feature>
<protein>
    <submittedName>
        <fullName evidence="7">FAD/NAD(P)-binding domain-containing protein</fullName>
    </submittedName>
</protein>
<evidence type="ECO:0000259" key="6">
    <source>
        <dbReference type="Pfam" id="PF01494"/>
    </source>
</evidence>
<dbReference type="InterPro" id="IPR002938">
    <property type="entry name" value="FAD-bd"/>
</dbReference>
<dbReference type="GO" id="GO:0071949">
    <property type="term" value="F:FAD binding"/>
    <property type="evidence" value="ECO:0007669"/>
    <property type="project" value="InterPro"/>
</dbReference>
<proteinExistence type="inferred from homology"/>
<dbReference type="AlphaFoldDB" id="A0A9P4I5I5"/>
<evidence type="ECO:0000256" key="1">
    <source>
        <dbReference type="ARBA" id="ARBA00007992"/>
    </source>
</evidence>
<dbReference type="PRINTS" id="PR00420">
    <property type="entry name" value="RNGMNOXGNASE"/>
</dbReference>
<organism evidence="7 8">
    <name type="scientific">Rhizodiscina lignyota</name>
    <dbReference type="NCBI Taxonomy" id="1504668"/>
    <lineage>
        <taxon>Eukaryota</taxon>
        <taxon>Fungi</taxon>
        <taxon>Dikarya</taxon>
        <taxon>Ascomycota</taxon>
        <taxon>Pezizomycotina</taxon>
        <taxon>Dothideomycetes</taxon>
        <taxon>Pleosporomycetidae</taxon>
        <taxon>Aulographales</taxon>
        <taxon>Rhizodiscinaceae</taxon>
        <taxon>Rhizodiscina</taxon>
    </lineage>
</organism>
<keyword evidence="3" id="KW-0274">FAD</keyword>
<evidence type="ECO:0000256" key="3">
    <source>
        <dbReference type="ARBA" id="ARBA00022827"/>
    </source>
</evidence>
<dbReference type="InterPro" id="IPR050493">
    <property type="entry name" value="FAD-dep_Monooxygenase_BioMet"/>
</dbReference>
<gene>
    <name evidence="7" type="ORF">NA57DRAFT_44348</name>
</gene>
<evidence type="ECO:0000313" key="7">
    <source>
        <dbReference type="EMBL" id="KAF2095375.1"/>
    </source>
</evidence>
<keyword evidence="2" id="KW-0285">Flavoprotein</keyword>
<dbReference type="Pfam" id="PF01494">
    <property type="entry name" value="FAD_binding_3"/>
    <property type="match status" value="1"/>
</dbReference>
<evidence type="ECO:0000256" key="2">
    <source>
        <dbReference type="ARBA" id="ARBA00022630"/>
    </source>
</evidence>
<dbReference type="GO" id="GO:0004497">
    <property type="term" value="F:monooxygenase activity"/>
    <property type="evidence" value="ECO:0007669"/>
    <property type="project" value="UniProtKB-KW"/>
</dbReference>
<dbReference type="PANTHER" id="PTHR13789">
    <property type="entry name" value="MONOOXYGENASE"/>
    <property type="match status" value="1"/>
</dbReference>
<dbReference type="OrthoDB" id="16820at2759"/>
<evidence type="ECO:0000313" key="8">
    <source>
        <dbReference type="Proteomes" id="UP000799772"/>
    </source>
</evidence>
<dbReference type="Proteomes" id="UP000799772">
    <property type="component" value="Unassembled WGS sequence"/>
</dbReference>
<comment type="similarity">
    <text evidence="1">Belongs to the paxM FAD-dependent monooxygenase family.</text>
</comment>
<keyword evidence="4" id="KW-0560">Oxidoreductase</keyword>
<dbReference type="PANTHER" id="PTHR13789:SF309">
    <property type="entry name" value="PUTATIVE (AFU_ORTHOLOGUE AFUA_6G14510)-RELATED"/>
    <property type="match status" value="1"/>
</dbReference>
<dbReference type="Gene3D" id="3.50.50.60">
    <property type="entry name" value="FAD/NAD(P)-binding domain"/>
    <property type="match status" value="1"/>
</dbReference>
<comment type="caution">
    <text evidence="7">The sequence shown here is derived from an EMBL/GenBank/DDBJ whole genome shotgun (WGS) entry which is preliminary data.</text>
</comment>
<dbReference type="InterPro" id="IPR036188">
    <property type="entry name" value="FAD/NAD-bd_sf"/>
</dbReference>
<keyword evidence="8" id="KW-1185">Reference proteome</keyword>